<dbReference type="EMBL" id="KT321317">
    <property type="protein sequence ID" value="ALA45496.1"/>
    <property type="molecule type" value="Genomic_DNA"/>
</dbReference>
<evidence type="ECO:0000313" key="2">
    <source>
        <dbReference type="Proteomes" id="UP000203117"/>
    </source>
</evidence>
<proteinExistence type="predicted"/>
<name>A0A0K2FHQ3_9CAUD</name>
<reference evidence="1" key="1">
    <citation type="submission" date="2016-02" db="EMBL/GenBank/DDBJ databases">
        <authorList>
            <person name="Zhao X."/>
        </authorList>
    </citation>
    <scope>NUCLEOTIDE SEQUENCE</scope>
</reference>
<protein>
    <submittedName>
        <fullName evidence="1">Uncharacterized protein</fullName>
    </submittedName>
</protein>
<dbReference type="Proteomes" id="UP000203117">
    <property type="component" value="Segment"/>
</dbReference>
<keyword evidence="2" id="KW-1185">Reference proteome</keyword>
<organism evidence="1 2">
    <name type="scientific">Achromobacter phage phiAxp-3</name>
    <dbReference type="NCBI Taxonomy" id="1664247"/>
    <lineage>
        <taxon>Viruses</taxon>
        <taxon>Duplodnaviria</taxon>
        <taxon>Heunggongvirae</taxon>
        <taxon>Uroviricota</taxon>
        <taxon>Caudoviricetes</taxon>
        <taxon>Schitoviridae</taxon>
        <taxon>Rothmandenesvirinae</taxon>
        <taxon>Dongdastvirus</taxon>
        <taxon>Dongdastvirus Axp3</taxon>
    </lineage>
</organism>
<dbReference type="GeneID" id="26648357"/>
<accession>A0A0K2FHQ3</accession>
<evidence type="ECO:0000313" key="1">
    <source>
        <dbReference type="EMBL" id="ALA45496.1"/>
    </source>
</evidence>
<sequence length="73" mass="8684">MSRQFEDPLDQRTYRELRKKGMKSDEAFRAVELMTGHKPVIVSAEPAIDMWGYTYKGKEQKAELPYYHGNRRF</sequence>
<gene>
    <name evidence="1" type="ORF">ADP65_00027</name>
</gene>
<dbReference type="RefSeq" id="YP_009208679.1">
    <property type="nucleotide sequence ID" value="NC_028908.2"/>
</dbReference>
<dbReference type="KEGG" id="vg:26648357"/>